<gene>
    <name evidence="5" type="ORF">GCM10023168_36300</name>
</gene>
<dbReference type="PANTHER" id="PTHR30502">
    <property type="entry name" value="2-KETO-3-DEOXY-L-RHAMNONATE ALDOLASE"/>
    <property type="match status" value="1"/>
</dbReference>
<name>A0ABP8KS19_9MICO</name>
<dbReference type="EMBL" id="BAABGM010000026">
    <property type="protein sequence ID" value="GAA4413401.1"/>
    <property type="molecule type" value="Genomic_DNA"/>
</dbReference>
<dbReference type="InterPro" id="IPR005000">
    <property type="entry name" value="Aldolase/citrate-lyase_domain"/>
</dbReference>
<keyword evidence="6" id="KW-1185">Reference proteome</keyword>
<keyword evidence="3 5" id="KW-0456">Lyase</keyword>
<organism evidence="5 6">
    <name type="scientific">Fodinibacter luteus</name>
    <dbReference type="NCBI Taxonomy" id="552064"/>
    <lineage>
        <taxon>Bacteria</taxon>
        <taxon>Bacillati</taxon>
        <taxon>Actinomycetota</taxon>
        <taxon>Actinomycetes</taxon>
        <taxon>Micrococcales</taxon>
        <taxon>Intrasporangiaceae</taxon>
        <taxon>Fodinibacter (ex Wang et al. 2009)</taxon>
    </lineage>
</organism>
<evidence type="ECO:0000259" key="4">
    <source>
        <dbReference type="Pfam" id="PF03328"/>
    </source>
</evidence>
<dbReference type="Pfam" id="PF03328">
    <property type="entry name" value="HpcH_HpaI"/>
    <property type="match status" value="1"/>
</dbReference>
<evidence type="ECO:0000313" key="5">
    <source>
        <dbReference type="EMBL" id="GAA4413401.1"/>
    </source>
</evidence>
<dbReference type="SUPFAM" id="SSF51621">
    <property type="entry name" value="Phosphoenolpyruvate/pyruvate domain"/>
    <property type="match status" value="1"/>
</dbReference>
<comment type="caution">
    <text evidence="5">The sequence shown here is derived from an EMBL/GenBank/DDBJ whole genome shotgun (WGS) entry which is preliminary data.</text>
</comment>
<protein>
    <submittedName>
        <fullName evidence="5">Aldolase/citrate lyase family protein</fullName>
    </submittedName>
</protein>
<evidence type="ECO:0000313" key="6">
    <source>
        <dbReference type="Proteomes" id="UP001500945"/>
    </source>
</evidence>
<feature type="domain" description="HpcH/HpaI aldolase/citrate lyase" evidence="4">
    <location>
        <begin position="7"/>
        <end position="229"/>
    </location>
</feature>
<evidence type="ECO:0000256" key="3">
    <source>
        <dbReference type="ARBA" id="ARBA00023239"/>
    </source>
</evidence>
<dbReference type="InterPro" id="IPR050251">
    <property type="entry name" value="HpcH-HpaI_aldolase"/>
</dbReference>
<comment type="similarity">
    <text evidence="1">Belongs to the HpcH/HpaI aldolase family.</text>
</comment>
<accession>A0ABP8KS19</accession>
<dbReference type="InterPro" id="IPR040442">
    <property type="entry name" value="Pyrv_kinase-like_dom_sf"/>
</dbReference>
<keyword evidence="2" id="KW-0479">Metal-binding</keyword>
<evidence type="ECO:0000256" key="2">
    <source>
        <dbReference type="ARBA" id="ARBA00022723"/>
    </source>
</evidence>
<dbReference type="InterPro" id="IPR015813">
    <property type="entry name" value="Pyrv/PenolPyrv_kinase-like_dom"/>
</dbReference>
<proteinExistence type="inferred from homology"/>
<dbReference type="Gene3D" id="3.20.20.60">
    <property type="entry name" value="Phosphoenolpyruvate-binding domains"/>
    <property type="match status" value="1"/>
</dbReference>
<evidence type="ECO:0000256" key="1">
    <source>
        <dbReference type="ARBA" id="ARBA00005568"/>
    </source>
</evidence>
<dbReference type="GO" id="GO:0016829">
    <property type="term" value="F:lyase activity"/>
    <property type="evidence" value="ECO:0007669"/>
    <property type="project" value="UniProtKB-KW"/>
</dbReference>
<dbReference type="Proteomes" id="UP001500945">
    <property type="component" value="Unassembled WGS sequence"/>
</dbReference>
<reference evidence="6" key="1">
    <citation type="journal article" date="2019" name="Int. J. Syst. Evol. Microbiol.">
        <title>The Global Catalogue of Microorganisms (GCM) 10K type strain sequencing project: providing services to taxonomists for standard genome sequencing and annotation.</title>
        <authorList>
            <consortium name="The Broad Institute Genomics Platform"/>
            <consortium name="The Broad Institute Genome Sequencing Center for Infectious Disease"/>
            <person name="Wu L."/>
            <person name="Ma J."/>
        </authorList>
    </citation>
    <scope>NUCLEOTIDE SEQUENCE [LARGE SCALE GENOMIC DNA]</scope>
    <source>
        <strain evidence="6">JCM 17809</strain>
    </source>
</reference>
<sequence length="245" mass="24291">MAGHSRGVWTFSADVDLLRRLASSGFDWLALDAQHGPVDRSGLHTVGRALAGAGAAVVVRVPAVDPAWIGAALDAGAAAVVVPSVTGTADAVRAARASRYPPEGDRSWGPFAPLWGGPAPGPAAANATVQCLVLVETAGALADVDEIAATPGVDGLFVGPFDLALGLGTTVDALLDDHAPGNPLGVVVAAAARHGVLVGAFAGSPGHAARLRRHGIHCLAVTTDLGVVAEGCRAVLAEDGVTPAG</sequence>
<dbReference type="PANTHER" id="PTHR30502:SF0">
    <property type="entry name" value="PHOSPHOENOLPYRUVATE CARBOXYLASE FAMILY PROTEIN"/>
    <property type="match status" value="1"/>
</dbReference>